<proteinExistence type="predicted"/>
<dbReference type="Gramene" id="TVU49448">
    <property type="protein sequence ID" value="TVU49448"/>
    <property type="gene ID" value="EJB05_00761"/>
</dbReference>
<gene>
    <name evidence="3" type="ORF">EJB05_00761</name>
</gene>
<organism evidence="3 4">
    <name type="scientific">Eragrostis curvula</name>
    <name type="common">weeping love grass</name>
    <dbReference type="NCBI Taxonomy" id="38414"/>
    <lineage>
        <taxon>Eukaryota</taxon>
        <taxon>Viridiplantae</taxon>
        <taxon>Streptophyta</taxon>
        <taxon>Embryophyta</taxon>
        <taxon>Tracheophyta</taxon>
        <taxon>Spermatophyta</taxon>
        <taxon>Magnoliopsida</taxon>
        <taxon>Liliopsida</taxon>
        <taxon>Poales</taxon>
        <taxon>Poaceae</taxon>
        <taxon>PACMAD clade</taxon>
        <taxon>Chloridoideae</taxon>
        <taxon>Eragrostideae</taxon>
        <taxon>Eragrostidinae</taxon>
        <taxon>Eragrostis</taxon>
    </lineage>
</organism>
<keyword evidence="4" id="KW-1185">Reference proteome</keyword>
<reference evidence="3 4" key="1">
    <citation type="journal article" date="2019" name="Sci. Rep.">
        <title>A high-quality genome of Eragrostis curvula grass provides insights into Poaceae evolution and supports new strategies to enhance forage quality.</title>
        <authorList>
            <person name="Carballo J."/>
            <person name="Santos B.A.C.M."/>
            <person name="Zappacosta D."/>
            <person name="Garbus I."/>
            <person name="Selva J.P."/>
            <person name="Gallo C.A."/>
            <person name="Diaz A."/>
            <person name="Albertini E."/>
            <person name="Caccamo M."/>
            <person name="Echenique V."/>
        </authorList>
    </citation>
    <scope>NUCLEOTIDE SEQUENCE [LARGE SCALE GENOMIC DNA]</scope>
    <source>
        <strain evidence="4">cv. Victoria</strain>
        <tissue evidence="3">Leaf</tissue>
    </source>
</reference>
<accession>A0A5J9WMJ7</accession>
<dbReference type="EMBL" id="RWGY01000002">
    <property type="protein sequence ID" value="TVU49448.1"/>
    <property type="molecule type" value="Genomic_DNA"/>
</dbReference>
<dbReference type="Proteomes" id="UP000324897">
    <property type="component" value="Chromosome 6"/>
</dbReference>
<dbReference type="SMART" id="SM00256">
    <property type="entry name" value="FBOX"/>
    <property type="match status" value="1"/>
</dbReference>
<comment type="caution">
    <text evidence="3">The sequence shown here is derived from an EMBL/GenBank/DDBJ whole genome shotgun (WGS) entry which is preliminary data.</text>
</comment>
<dbReference type="PANTHER" id="PTHR33207">
    <property type="entry name" value="F-BOX DOMAIN CONTAINING PROTEIN-RELATED"/>
    <property type="match status" value="1"/>
</dbReference>
<sequence>MDAAAADPPPAKAPSPATPSSRVRAMDLNIDALELVFKRVDSPVSLIRAAAVCKRWRHAIADPAFLRLFRSLHPPVAAGSYNNAEQTDGRIRPVFVPASPSVDARHFSLDFLPGGGSESWAILDSRGSLLLMCRGNPYQRVSDMFVCEPLTRKCRRIDFNSKRWVWGSYLIDGDGDEAGSHIGISNFRVICLNLFESDNDIFSIFNEAGGAGSSWSHRSTGGLKSKLVRGSLGVTMDSLYFMSKDWKLATLNKSSGEFSTSLMPPIEEVMRQYALLRAPEVCAVINGRDGKLRVFFIFPDNSVKVFVRLDAGDWTLESSVLLSEAARGLPGYNPSYFERPKQTIITKRRPGFVILMPRCRGLWSFSIDLETMEVALALPGIGSPMPFLVCVKAGIPSRQPLVLNLATCPSTGSGTEVAMAGHAG</sequence>
<evidence type="ECO:0000256" key="1">
    <source>
        <dbReference type="SAM" id="MobiDB-lite"/>
    </source>
</evidence>
<evidence type="ECO:0000313" key="3">
    <source>
        <dbReference type="EMBL" id="TVU49448.1"/>
    </source>
</evidence>
<feature type="compositionally biased region" description="Pro residues" evidence="1">
    <location>
        <begin position="7"/>
        <end position="17"/>
    </location>
</feature>
<feature type="region of interest" description="Disordered" evidence="1">
    <location>
        <begin position="1"/>
        <end position="21"/>
    </location>
</feature>
<feature type="domain" description="F-box" evidence="2">
    <location>
        <begin position="28"/>
        <end position="69"/>
    </location>
</feature>
<protein>
    <recommendedName>
        <fullName evidence="2">F-box domain-containing protein</fullName>
    </recommendedName>
</protein>
<dbReference type="Pfam" id="PF12937">
    <property type="entry name" value="F-box-like"/>
    <property type="match status" value="1"/>
</dbReference>
<evidence type="ECO:0000259" key="2">
    <source>
        <dbReference type="SMART" id="SM00256"/>
    </source>
</evidence>
<dbReference type="OrthoDB" id="659406at2759"/>
<name>A0A5J9WMJ7_9POAL</name>
<dbReference type="InterPro" id="IPR001810">
    <property type="entry name" value="F-box_dom"/>
</dbReference>
<dbReference type="Gene3D" id="1.20.1280.50">
    <property type="match status" value="1"/>
</dbReference>
<evidence type="ECO:0000313" key="4">
    <source>
        <dbReference type="Proteomes" id="UP000324897"/>
    </source>
</evidence>
<dbReference type="AlphaFoldDB" id="A0A5J9WMJ7"/>
<dbReference type="InterPro" id="IPR036047">
    <property type="entry name" value="F-box-like_dom_sf"/>
</dbReference>
<dbReference type="SUPFAM" id="SSF81383">
    <property type="entry name" value="F-box domain"/>
    <property type="match status" value="1"/>
</dbReference>